<dbReference type="GO" id="GO:0006796">
    <property type="term" value="P:phosphate-containing compound metabolic process"/>
    <property type="evidence" value="ECO:0007669"/>
    <property type="project" value="InterPro"/>
</dbReference>
<dbReference type="InterPro" id="IPR036649">
    <property type="entry name" value="Pyrophosphatase_sf"/>
</dbReference>
<organism evidence="1 2">
    <name type="scientific">Crocosphaera watsonii WH 0003</name>
    <dbReference type="NCBI Taxonomy" id="423471"/>
    <lineage>
        <taxon>Bacteria</taxon>
        <taxon>Bacillati</taxon>
        <taxon>Cyanobacteriota</taxon>
        <taxon>Cyanophyceae</taxon>
        <taxon>Oscillatoriophycideae</taxon>
        <taxon>Chroococcales</taxon>
        <taxon>Aphanothecaceae</taxon>
        <taxon>Crocosphaera</taxon>
    </lineage>
</organism>
<dbReference type="Proteomes" id="UP000003477">
    <property type="component" value="Unassembled WGS sequence"/>
</dbReference>
<evidence type="ECO:0000313" key="2">
    <source>
        <dbReference type="Proteomes" id="UP000003477"/>
    </source>
</evidence>
<evidence type="ECO:0000313" key="1">
    <source>
        <dbReference type="EMBL" id="EHJ11184.1"/>
    </source>
</evidence>
<reference evidence="1 2" key="1">
    <citation type="journal article" date="2011" name="Front. Microbiol.">
        <title>Two Strains of Crocosphaera watsonii with Highly Conserved Genomes are Distinguished by Strain-Specific Features.</title>
        <authorList>
            <person name="Bench S.R."/>
            <person name="Ilikchyan I.N."/>
            <person name="Tripp H.J."/>
            <person name="Zehr J.P."/>
        </authorList>
    </citation>
    <scope>NUCLEOTIDE SEQUENCE [LARGE SCALE GENOMIC DNA]</scope>
    <source>
        <strain evidence="1 2">WH 0003</strain>
    </source>
</reference>
<sequence length="38" mass="4095">MDLSLIPAQPKPGLINVLIEIPAGSKNKYEYECGSFSA</sequence>
<dbReference type="GO" id="GO:0005737">
    <property type="term" value="C:cytoplasm"/>
    <property type="evidence" value="ECO:0007669"/>
    <property type="project" value="InterPro"/>
</dbReference>
<dbReference type="SUPFAM" id="SSF50324">
    <property type="entry name" value="Inorganic pyrophosphatase"/>
    <property type="match status" value="1"/>
</dbReference>
<comment type="caution">
    <text evidence="1">The sequence shown here is derived from an EMBL/GenBank/DDBJ whole genome shotgun (WGS) entry which is preliminary data.</text>
</comment>
<dbReference type="GO" id="GO:0000287">
    <property type="term" value="F:magnesium ion binding"/>
    <property type="evidence" value="ECO:0007669"/>
    <property type="project" value="InterPro"/>
</dbReference>
<gene>
    <name evidence="1" type="ORF">CWATWH0003_4069</name>
</gene>
<dbReference type="EMBL" id="AESD01000620">
    <property type="protein sequence ID" value="EHJ11184.1"/>
    <property type="molecule type" value="Genomic_DNA"/>
</dbReference>
<name>G5J9F3_CROWT</name>
<accession>G5J9F3</accession>
<proteinExistence type="predicted"/>
<evidence type="ECO:0008006" key="3">
    <source>
        <dbReference type="Google" id="ProtNLM"/>
    </source>
</evidence>
<dbReference type="AlphaFoldDB" id="G5J9F3"/>
<protein>
    <recommendedName>
        <fullName evidence="3">Inorganic diphosphatase</fullName>
    </recommendedName>
</protein>
<dbReference type="GO" id="GO:0004427">
    <property type="term" value="F:inorganic diphosphate phosphatase activity"/>
    <property type="evidence" value="ECO:0007669"/>
    <property type="project" value="InterPro"/>
</dbReference>